<dbReference type="CDD" id="cd21157">
    <property type="entry name" value="PUA_G5K"/>
    <property type="match status" value="1"/>
</dbReference>
<organism evidence="9">
    <name type="scientific">marine metagenome</name>
    <dbReference type="NCBI Taxonomy" id="408172"/>
    <lineage>
        <taxon>unclassified sequences</taxon>
        <taxon>metagenomes</taxon>
        <taxon>ecological metagenomes</taxon>
    </lineage>
</organism>
<keyword evidence="5" id="KW-0547">Nucleotide-binding</keyword>
<dbReference type="EMBL" id="UINC01088217">
    <property type="protein sequence ID" value="SVC38240.1"/>
    <property type="molecule type" value="Genomic_DNA"/>
</dbReference>
<dbReference type="Gene3D" id="3.40.1160.10">
    <property type="entry name" value="Acetylglutamate kinase-like"/>
    <property type="match status" value="1"/>
</dbReference>
<evidence type="ECO:0000256" key="2">
    <source>
        <dbReference type="ARBA" id="ARBA00022605"/>
    </source>
</evidence>
<dbReference type="Gene3D" id="2.30.130.10">
    <property type="entry name" value="PUA domain"/>
    <property type="match status" value="1"/>
</dbReference>
<dbReference type="SMART" id="SM00359">
    <property type="entry name" value="PUA"/>
    <property type="match status" value="1"/>
</dbReference>
<dbReference type="FunFam" id="2.30.130.10:FF:000007">
    <property type="entry name" value="Glutamate 5-kinase"/>
    <property type="match status" value="1"/>
</dbReference>
<dbReference type="GO" id="GO:0004349">
    <property type="term" value="F:glutamate 5-kinase activity"/>
    <property type="evidence" value="ECO:0007669"/>
    <property type="project" value="InterPro"/>
</dbReference>
<protein>
    <recommendedName>
        <fullName evidence="8">PUA domain-containing protein</fullName>
    </recommendedName>
</protein>
<name>A0A382LNP7_9ZZZZ</name>
<dbReference type="InterPro" id="IPR002478">
    <property type="entry name" value="PUA"/>
</dbReference>
<dbReference type="PROSITE" id="PS50890">
    <property type="entry name" value="PUA"/>
    <property type="match status" value="1"/>
</dbReference>
<dbReference type="SUPFAM" id="SSF88697">
    <property type="entry name" value="PUA domain-like"/>
    <property type="match status" value="1"/>
</dbReference>
<dbReference type="PROSITE" id="PS00902">
    <property type="entry name" value="GLUTAMATE_5_KINASE"/>
    <property type="match status" value="1"/>
</dbReference>
<feature type="domain" description="PUA" evidence="8">
    <location>
        <begin position="122"/>
        <end position="204"/>
    </location>
</feature>
<keyword evidence="6" id="KW-0418">Kinase</keyword>
<dbReference type="AlphaFoldDB" id="A0A382LNP7"/>
<keyword evidence="1" id="KW-0963">Cytoplasm</keyword>
<proteinExistence type="predicted"/>
<sequence length="212" mass="22102">RVAEMASADLLVLLSDIDGLYTADPHLNTSAERIEMVHEITREIEGMAGASKSDVGSGGMATKVQAAKIAVNAGCHVVIAAGNTQHPLSALSGGASCTWFLAPRSPMTARKSWIANNLKPSGRLTVDEGARDAILAGNSLLPPGVLAVYGNFERGDLVIVEDGDGGEIGLGISAYSAADAQRILGHKSGEIAKILGYRGREEMIHRDDLALS</sequence>
<dbReference type="Pfam" id="PF00696">
    <property type="entry name" value="AA_kinase"/>
    <property type="match status" value="1"/>
</dbReference>
<evidence type="ECO:0000256" key="6">
    <source>
        <dbReference type="ARBA" id="ARBA00022777"/>
    </source>
</evidence>
<accession>A0A382LNP7</accession>
<dbReference type="InterPro" id="IPR036974">
    <property type="entry name" value="PUA_sf"/>
</dbReference>
<evidence type="ECO:0000256" key="1">
    <source>
        <dbReference type="ARBA" id="ARBA00022490"/>
    </source>
</evidence>
<keyword evidence="3" id="KW-0641">Proline biosynthesis</keyword>
<keyword evidence="7" id="KW-0067">ATP-binding</keyword>
<dbReference type="InterPro" id="IPR036393">
    <property type="entry name" value="AceGlu_kinase-like_sf"/>
</dbReference>
<keyword evidence="2" id="KW-0028">Amino-acid biosynthesis</keyword>
<evidence type="ECO:0000259" key="8">
    <source>
        <dbReference type="SMART" id="SM00359"/>
    </source>
</evidence>
<dbReference type="InterPro" id="IPR019797">
    <property type="entry name" value="Glutamate_5-kinase_CS"/>
</dbReference>
<dbReference type="GO" id="GO:0005524">
    <property type="term" value="F:ATP binding"/>
    <property type="evidence" value="ECO:0007669"/>
    <property type="project" value="UniProtKB-KW"/>
</dbReference>
<dbReference type="SUPFAM" id="SSF53633">
    <property type="entry name" value="Carbamate kinase-like"/>
    <property type="match status" value="1"/>
</dbReference>
<dbReference type="PANTHER" id="PTHR43654:SF1">
    <property type="entry name" value="ISOPENTENYL PHOSPHATE KINASE"/>
    <property type="match status" value="1"/>
</dbReference>
<evidence type="ECO:0000256" key="3">
    <source>
        <dbReference type="ARBA" id="ARBA00022650"/>
    </source>
</evidence>
<gene>
    <name evidence="9" type="ORF">METZ01_LOCUS291094</name>
</gene>
<feature type="non-terminal residue" evidence="9">
    <location>
        <position position="1"/>
    </location>
</feature>
<reference evidence="9" key="1">
    <citation type="submission" date="2018-05" db="EMBL/GenBank/DDBJ databases">
        <authorList>
            <person name="Lanie J.A."/>
            <person name="Ng W.-L."/>
            <person name="Kazmierczak K.M."/>
            <person name="Andrzejewski T.M."/>
            <person name="Davidsen T.M."/>
            <person name="Wayne K.J."/>
            <person name="Tettelin H."/>
            <person name="Glass J.I."/>
            <person name="Rusch D."/>
            <person name="Podicherti R."/>
            <person name="Tsui H.-C.T."/>
            <person name="Winkler M.E."/>
        </authorList>
    </citation>
    <scope>NUCLEOTIDE SEQUENCE</scope>
</reference>
<dbReference type="InterPro" id="IPR001048">
    <property type="entry name" value="Asp/Glu/Uridylate_kinase"/>
</dbReference>
<evidence type="ECO:0000256" key="4">
    <source>
        <dbReference type="ARBA" id="ARBA00022679"/>
    </source>
</evidence>
<evidence type="ECO:0000256" key="7">
    <source>
        <dbReference type="ARBA" id="ARBA00022840"/>
    </source>
</evidence>
<keyword evidence="4" id="KW-0808">Transferase</keyword>
<evidence type="ECO:0000313" key="9">
    <source>
        <dbReference type="EMBL" id="SVC38240.1"/>
    </source>
</evidence>
<dbReference type="InterPro" id="IPR015947">
    <property type="entry name" value="PUA-like_sf"/>
</dbReference>
<dbReference type="Pfam" id="PF01472">
    <property type="entry name" value="PUA"/>
    <property type="match status" value="1"/>
</dbReference>
<evidence type="ECO:0000256" key="5">
    <source>
        <dbReference type="ARBA" id="ARBA00022741"/>
    </source>
</evidence>
<dbReference type="NCBIfam" id="TIGR01027">
    <property type="entry name" value="proB"/>
    <property type="match status" value="1"/>
</dbReference>
<dbReference type="GO" id="GO:0008652">
    <property type="term" value="P:amino acid biosynthetic process"/>
    <property type="evidence" value="ECO:0007669"/>
    <property type="project" value="UniProtKB-KW"/>
</dbReference>
<dbReference type="GO" id="GO:0005829">
    <property type="term" value="C:cytosol"/>
    <property type="evidence" value="ECO:0007669"/>
    <property type="project" value="TreeGrafter"/>
</dbReference>
<dbReference type="GO" id="GO:0003723">
    <property type="term" value="F:RNA binding"/>
    <property type="evidence" value="ECO:0007669"/>
    <property type="project" value="InterPro"/>
</dbReference>
<dbReference type="PANTHER" id="PTHR43654">
    <property type="entry name" value="GLUTAMATE 5-KINASE"/>
    <property type="match status" value="1"/>
</dbReference>
<dbReference type="InterPro" id="IPR005715">
    <property type="entry name" value="Glu_5kinase/COase_Synthase"/>
</dbReference>